<keyword evidence="3" id="KW-1185">Reference proteome</keyword>
<dbReference type="CDD" id="cd03114">
    <property type="entry name" value="MMAA-like"/>
    <property type="match status" value="1"/>
</dbReference>
<evidence type="ECO:0000313" key="3">
    <source>
        <dbReference type="Proteomes" id="UP001530377"/>
    </source>
</evidence>
<dbReference type="Gene3D" id="3.40.50.300">
    <property type="entry name" value="P-loop containing nucleotide triphosphate hydrolases"/>
    <property type="match status" value="1"/>
</dbReference>
<dbReference type="EMBL" id="JALLPB020000057">
    <property type="protein sequence ID" value="KAL3822731.1"/>
    <property type="molecule type" value="Genomic_DNA"/>
</dbReference>
<comment type="similarity">
    <text evidence="1">Belongs to the SIMIBI class G3E GTPase family. ArgK/MeaB subfamily.</text>
</comment>
<dbReference type="Proteomes" id="UP001530377">
    <property type="component" value="Unassembled WGS sequence"/>
</dbReference>
<gene>
    <name evidence="2" type="ORF">ACHAXA_000996</name>
</gene>
<dbReference type="AlphaFoldDB" id="A0ABD3SEA1"/>
<dbReference type="SUPFAM" id="SSF52540">
    <property type="entry name" value="P-loop containing nucleoside triphosphate hydrolases"/>
    <property type="match status" value="1"/>
</dbReference>
<protein>
    <submittedName>
        <fullName evidence="2">Uncharacterized protein</fullName>
    </submittedName>
</protein>
<evidence type="ECO:0000256" key="1">
    <source>
        <dbReference type="ARBA" id="ARBA00009625"/>
    </source>
</evidence>
<proteinExistence type="inferred from homology"/>
<dbReference type="Pfam" id="PF03308">
    <property type="entry name" value="MeaB"/>
    <property type="match status" value="1"/>
</dbReference>
<evidence type="ECO:0000313" key="2">
    <source>
        <dbReference type="EMBL" id="KAL3822731.1"/>
    </source>
</evidence>
<dbReference type="NCBIfam" id="TIGR00750">
    <property type="entry name" value="lao"/>
    <property type="match status" value="1"/>
</dbReference>
<dbReference type="NCBIfam" id="NF006958">
    <property type="entry name" value="PRK09435.1"/>
    <property type="match status" value="1"/>
</dbReference>
<dbReference type="PANTHER" id="PTHR23408:SF3">
    <property type="entry name" value="METHYLMALONIC ACIDURIA TYPE A PROTEIN, MITOCHONDRIAL"/>
    <property type="match status" value="1"/>
</dbReference>
<dbReference type="Gene3D" id="1.10.287.130">
    <property type="match status" value="1"/>
</dbReference>
<name>A0ABD3SEA1_9STRA</name>
<sequence length="472" mass="51876">MMSSFLLLPPGTRRKITTMMILKSTGSQIIRGSRYITHLTVGWRSPRSQKLADIASNSIHLNKRFSPIRAIDNPGTSSCQLRLTTSSSCPSLTDEEESIITTLAADISSRNAENNDNSSQNMSKRMALSKAITLVESKSSRKRLMADMLLMRLKQSASCVNGESSFRLGVAGPPGVGKSTFVEALGMYILGMKEKEQVNPASFRPEKVAVLCIDPSSHVTGGSILGDKTRMSRLSYHPRAFVRPSPSSGHLGGLGSFTYDAASLCELAGYDFTIIETVGVGQSEVELAECCDLFLLLLAPGCGDELQGSKKGIVEVADMLVVNKADGESQAMARKTANEYKKAIGLLRKSSDWWGGSERCGGTTPPVLLVSAKTGYGMEELWEILIKYQQYVKSSGSFLEKRRQQNRYWMWEYLRGHILEMTMKDPRVKKNKGEIERSLDCGFVAPRVAAAELWRNIVSSAAEERTQSTDPR</sequence>
<dbReference type="InterPro" id="IPR005129">
    <property type="entry name" value="GTPase_ArgK"/>
</dbReference>
<comment type="caution">
    <text evidence="2">The sequence shown here is derived from an EMBL/GenBank/DDBJ whole genome shotgun (WGS) entry which is preliminary data.</text>
</comment>
<accession>A0ABD3SEA1</accession>
<dbReference type="InterPro" id="IPR027417">
    <property type="entry name" value="P-loop_NTPase"/>
</dbReference>
<reference evidence="2 3" key="1">
    <citation type="submission" date="2024-10" db="EMBL/GenBank/DDBJ databases">
        <title>Updated reference genomes for cyclostephanoid diatoms.</title>
        <authorList>
            <person name="Roberts W.R."/>
            <person name="Alverson A.J."/>
        </authorList>
    </citation>
    <scope>NUCLEOTIDE SEQUENCE [LARGE SCALE GENOMIC DNA]</scope>
    <source>
        <strain evidence="2 3">AJA228-03</strain>
    </source>
</reference>
<organism evidence="2 3">
    <name type="scientific">Cyclostephanos tholiformis</name>
    <dbReference type="NCBI Taxonomy" id="382380"/>
    <lineage>
        <taxon>Eukaryota</taxon>
        <taxon>Sar</taxon>
        <taxon>Stramenopiles</taxon>
        <taxon>Ochrophyta</taxon>
        <taxon>Bacillariophyta</taxon>
        <taxon>Coscinodiscophyceae</taxon>
        <taxon>Thalassiosirophycidae</taxon>
        <taxon>Stephanodiscales</taxon>
        <taxon>Stephanodiscaceae</taxon>
        <taxon>Cyclostephanos</taxon>
    </lineage>
</organism>
<dbReference type="Gene3D" id="1.20.5.170">
    <property type="match status" value="1"/>
</dbReference>
<dbReference type="PANTHER" id="PTHR23408">
    <property type="entry name" value="METHYLMALONYL-COA MUTASE"/>
    <property type="match status" value="1"/>
</dbReference>